<dbReference type="SMART" id="SM00710">
    <property type="entry name" value="PbH1"/>
    <property type="match status" value="5"/>
</dbReference>
<evidence type="ECO:0000256" key="1">
    <source>
        <dbReference type="ARBA" id="ARBA00008834"/>
    </source>
</evidence>
<name>A0ABW2UML1_9RHOB</name>
<dbReference type="PROSITE" id="PS00502">
    <property type="entry name" value="POLYGALACTURONASE"/>
    <property type="match status" value="1"/>
</dbReference>
<comment type="similarity">
    <text evidence="1 4">Belongs to the glycosyl hydrolase 28 family.</text>
</comment>
<dbReference type="InterPro" id="IPR000743">
    <property type="entry name" value="Glyco_hydro_28"/>
</dbReference>
<evidence type="ECO:0000313" key="6">
    <source>
        <dbReference type="Proteomes" id="UP001596516"/>
    </source>
</evidence>
<evidence type="ECO:0000256" key="2">
    <source>
        <dbReference type="ARBA" id="ARBA00022801"/>
    </source>
</evidence>
<evidence type="ECO:0000256" key="4">
    <source>
        <dbReference type="RuleBase" id="RU361169"/>
    </source>
</evidence>
<dbReference type="EC" id="3.2.1.-" evidence="5"/>
<reference evidence="6" key="1">
    <citation type="journal article" date="2019" name="Int. J. Syst. Evol. Microbiol.">
        <title>The Global Catalogue of Microorganisms (GCM) 10K type strain sequencing project: providing services to taxonomists for standard genome sequencing and annotation.</title>
        <authorList>
            <consortium name="The Broad Institute Genomics Platform"/>
            <consortium name="The Broad Institute Genome Sequencing Center for Infectious Disease"/>
            <person name="Wu L."/>
            <person name="Ma J."/>
        </authorList>
    </citation>
    <scope>NUCLEOTIDE SEQUENCE [LARGE SCALE GENOMIC DNA]</scope>
    <source>
        <strain evidence="6">CGMCC 1.12750</strain>
    </source>
</reference>
<dbReference type="PANTHER" id="PTHR31339:SF9">
    <property type="entry name" value="PLASMIN AND FIBRONECTIN-BINDING PROTEIN A"/>
    <property type="match status" value="1"/>
</dbReference>
<gene>
    <name evidence="5" type="ORF">ACFQXB_14885</name>
</gene>
<sequence length="489" mass="51713">MELDIVARAPRSVALRLAVPGSLYHLPRRLGWRLTGAGLGRQGETDRAVTAFHDLAPGTRVTIEIEGFAPLTVETLPCAGAAVLTDADRAQAALDALPPGGSLIVPAGRWQVAPLLIPSGRHLYLAPGAELAAPADRADWPILPADQGGTWEGLPDACHRALLTAIDASHITISGPGRIDGGGSRGDWWTWPKETRNGARRARLLHLIGCTNVTVLGPTVANSPSWTIHPWRCRDLTFAAVTVENPPDSPNTDGLNPESCQRVRIDGVRFTTGDDCIAIKAGKRSDGGDGGHLAPTRDIRIRHCRMERGHGGVVIGSEMSGDITDVEVSQCEMIDTDRGLRIKTRRGRGGTVARIAMRDCSLDGVDTVLAINAHYHCDHDGHSAAVQSRSPQPVGPLTPRIDAVTLERIEARRIRLAFAACLGLPEAPVTGLALRDITAGFQPGPAAPPLMADGIVAVSGAGLLAEHCQILSAPDLPRGPLTAKDFAPC</sequence>
<keyword evidence="2 4" id="KW-0378">Hydrolase</keyword>
<dbReference type="Gene3D" id="2.160.20.10">
    <property type="entry name" value="Single-stranded right-handed beta-helix, Pectin lyase-like"/>
    <property type="match status" value="1"/>
</dbReference>
<keyword evidence="6" id="KW-1185">Reference proteome</keyword>
<dbReference type="RefSeq" id="WP_377405441.1">
    <property type="nucleotide sequence ID" value="NZ_JBHTFQ010000008.1"/>
</dbReference>
<dbReference type="InterPro" id="IPR012334">
    <property type="entry name" value="Pectin_lyas_fold"/>
</dbReference>
<dbReference type="PANTHER" id="PTHR31339">
    <property type="entry name" value="PECTIN LYASE-RELATED"/>
    <property type="match status" value="1"/>
</dbReference>
<protein>
    <submittedName>
        <fullName evidence="5">Glycoside hydrolase family 28 protein</fullName>
        <ecNumber evidence="5">3.2.1.-</ecNumber>
    </submittedName>
</protein>
<dbReference type="Proteomes" id="UP001596516">
    <property type="component" value="Unassembled WGS sequence"/>
</dbReference>
<comment type="caution">
    <text evidence="5">The sequence shown here is derived from an EMBL/GenBank/DDBJ whole genome shotgun (WGS) entry which is preliminary data.</text>
</comment>
<dbReference type="Pfam" id="PF00295">
    <property type="entry name" value="Glyco_hydro_28"/>
    <property type="match status" value="1"/>
</dbReference>
<dbReference type="SUPFAM" id="SSF51126">
    <property type="entry name" value="Pectin lyase-like"/>
    <property type="match status" value="1"/>
</dbReference>
<proteinExistence type="inferred from homology"/>
<dbReference type="GO" id="GO:0016798">
    <property type="term" value="F:hydrolase activity, acting on glycosyl bonds"/>
    <property type="evidence" value="ECO:0007669"/>
    <property type="project" value="UniProtKB-KW"/>
</dbReference>
<evidence type="ECO:0000313" key="5">
    <source>
        <dbReference type="EMBL" id="MFC7705478.1"/>
    </source>
</evidence>
<keyword evidence="3 4" id="KW-0326">Glycosidase</keyword>
<accession>A0ABW2UML1</accession>
<evidence type="ECO:0000256" key="3">
    <source>
        <dbReference type="ARBA" id="ARBA00023295"/>
    </source>
</evidence>
<dbReference type="InterPro" id="IPR006626">
    <property type="entry name" value="PbH1"/>
</dbReference>
<dbReference type="InterPro" id="IPR051801">
    <property type="entry name" value="GH28_Enzymes"/>
</dbReference>
<dbReference type="EMBL" id="JBHTFQ010000008">
    <property type="protein sequence ID" value="MFC7705478.1"/>
    <property type="molecule type" value="Genomic_DNA"/>
</dbReference>
<organism evidence="5 6">
    <name type="scientific">Plastorhodobacter daqingensis</name>
    <dbReference type="NCBI Taxonomy" id="1387281"/>
    <lineage>
        <taxon>Bacteria</taxon>
        <taxon>Pseudomonadati</taxon>
        <taxon>Pseudomonadota</taxon>
        <taxon>Alphaproteobacteria</taxon>
        <taxon>Rhodobacterales</taxon>
        <taxon>Paracoccaceae</taxon>
        <taxon>Plastorhodobacter</taxon>
    </lineage>
</organism>
<dbReference type="InterPro" id="IPR011050">
    <property type="entry name" value="Pectin_lyase_fold/virulence"/>
</dbReference>